<evidence type="ECO:0000313" key="3">
    <source>
        <dbReference type="EMBL" id="UYO37485.1"/>
    </source>
</evidence>
<name>A0AAX3DTK2_RHOPL</name>
<gene>
    <name evidence="3" type="ORF">KQX62_12020</name>
</gene>
<dbReference type="InterPro" id="IPR038454">
    <property type="entry name" value="DnaA_N_sf"/>
</dbReference>
<protein>
    <submittedName>
        <fullName evidence="3">DUF1376 domain-containing protein</fullName>
    </submittedName>
</protein>
<proteinExistence type="predicted"/>
<dbReference type="InterPro" id="IPR024633">
    <property type="entry name" value="DnaA_N_dom"/>
</dbReference>
<organism evidence="3 4">
    <name type="scientific">Rhodopseudomonas palustris</name>
    <dbReference type="NCBI Taxonomy" id="1076"/>
    <lineage>
        <taxon>Bacteria</taxon>
        <taxon>Pseudomonadati</taxon>
        <taxon>Pseudomonadota</taxon>
        <taxon>Alphaproteobacteria</taxon>
        <taxon>Hyphomicrobiales</taxon>
        <taxon>Nitrobacteraceae</taxon>
        <taxon>Rhodopseudomonas</taxon>
    </lineage>
</organism>
<feature type="domain" description="DnaA N-terminal" evidence="2">
    <location>
        <begin position="275"/>
        <end position="328"/>
    </location>
</feature>
<evidence type="ECO:0000256" key="1">
    <source>
        <dbReference type="SAM" id="MobiDB-lite"/>
    </source>
</evidence>
<sequence length="345" mass="37866">MTAEIIDHPSGQRRPDPERVASRFWMKHDVKAFAFETSTMDAEGAGALILLRGHYFITGGLPKTDAECAKVCRLSARKFARIRSWLFSFFDDEGRSEELDASICEAERISATRREAGRKGGVSKALAFARREPKQNPRQSQLQSQLQSQSEEQQPSESSSSSPPPPSEPRAREADEIANEVLGRLPLSARAHPGWRGFGAWIDRILSGGAHRVDVVAGVTQCLRSLEDKPPSSFGYFSAAIERAREARTRSLPSVGTRVMLAMPDPELLGPAGEILRKRIGDDVFASWFGKAHLTSIRGDTATVAVQNSFVQSRVIAEYERPLLEALSAADPAISRVVVVVGDNR</sequence>
<dbReference type="Pfam" id="PF11638">
    <property type="entry name" value="DnaA_N"/>
    <property type="match status" value="1"/>
</dbReference>
<dbReference type="Proteomes" id="UP001163166">
    <property type="component" value="Chromosome"/>
</dbReference>
<evidence type="ECO:0000313" key="4">
    <source>
        <dbReference type="Proteomes" id="UP001163166"/>
    </source>
</evidence>
<accession>A0AAX3DTK2</accession>
<dbReference type="EMBL" id="CP076676">
    <property type="protein sequence ID" value="UYO37485.1"/>
    <property type="molecule type" value="Genomic_DNA"/>
</dbReference>
<dbReference type="RefSeq" id="WP_264073259.1">
    <property type="nucleotide sequence ID" value="NZ_CP076676.1"/>
</dbReference>
<reference evidence="3" key="1">
    <citation type="journal article" date="2022" name="Biol. Control">
        <title>In silico genomic analysis of Rhodopseudomonas palustris strains revealed potential biocontrol agents and crop yield enhancers.</title>
        <authorList>
            <person name="Surachat K."/>
            <person name="Kantachote D."/>
            <person name="Deachamag P."/>
            <person name="Wonglapsuwan M."/>
        </authorList>
    </citation>
    <scope>NUCLEOTIDE SEQUENCE</scope>
    <source>
        <strain evidence="3">TLS06</strain>
    </source>
</reference>
<feature type="compositionally biased region" description="Low complexity" evidence="1">
    <location>
        <begin position="139"/>
        <end position="161"/>
    </location>
</feature>
<feature type="region of interest" description="Disordered" evidence="1">
    <location>
        <begin position="129"/>
        <end position="172"/>
    </location>
</feature>
<evidence type="ECO:0000259" key="2">
    <source>
        <dbReference type="Pfam" id="PF11638"/>
    </source>
</evidence>
<dbReference type="Gene3D" id="3.30.300.180">
    <property type="match status" value="1"/>
</dbReference>
<dbReference type="AlphaFoldDB" id="A0AAX3DTK2"/>